<dbReference type="GO" id="GO:0005829">
    <property type="term" value="C:cytosol"/>
    <property type="evidence" value="ECO:0007669"/>
    <property type="project" value="TreeGrafter"/>
</dbReference>
<dbReference type="InterPro" id="IPR017926">
    <property type="entry name" value="GATASE"/>
</dbReference>
<organism evidence="2 3">
    <name type="scientific">Rhizobium leucaenae</name>
    <dbReference type="NCBI Taxonomy" id="29450"/>
    <lineage>
        <taxon>Bacteria</taxon>
        <taxon>Pseudomonadati</taxon>
        <taxon>Pseudomonadota</taxon>
        <taxon>Alphaproteobacteria</taxon>
        <taxon>Hyphomicrobiales</taxon>
        <taxon>Rhizobiaceae</taxon>
        <taxon>Rhizobium/Agrobacterium group</taxon>
        <taxon>Rhizobium</taxon>
    </lineage>
</organism>
<evidence type="ECO:0000259" key="1">
    <source>
        <dbReference type="Pfam" id="PF00117"/>
    </source>
</evidence>
<feature type="domain" description="Glutamine amidotransferase" evidence="1">
    <location>
        <begin position="22"/>
        <end position="180"/>
    </location>
</feature>
<dbReference type="EMBL" id="JACIIG010000003">
    <property type="protein sequence ID" value="MBB4567679.1"/>
    <property type="molecule type" value="Genomic_DNA"/>
</dbReference>
<keyword evidence="2" id="KW-0808">Transferase</keyword>
<dbReference type="Gene3D" id="3.40.50.880">
    <property type="match status" value="1"/>
</dbReference>
<protein>
    <submittedName>
        <fullName evidence="2">GMP synthase-like glutamine amidotransferase</fullName>
    </submittedName>
</protein>
<dbReference type="AlphaFoldDB" id="A0A7W6ZSA2"/>
<dbReference type="GO" id="GO:0016740">
    <property type="term" value="F:transferase activity"/>
    <property type="evidence" value="ECO:0007669"/>
    <property type="project" value="UniProtKB-KW"/>
</dbReference>
<dbReference type="Proteomes" id="UP000543836">
    <property type="component" value="Unassembled WGS sequence"/>
</dbReference>
<dbReference type="RefSeq" id="WP_028750868.1">
    <property type="nucleotide sequence ID" value="NZ_JACIIG010000003.1"/>
</dbReference>
<dbReference type="SUPFAM" id="SSF52317">
    <property type="entry name" value="Class I glutamine amidotransferase-like"/>
    <property type="match status" value="1"/>
</dbReference>
<dbReference type="InterPro" id="IPR029062">
    <property type="entry name" value="Class_I_gatase-like"/>
</dbReference>
<accession>A0A7W6ZSA2</accession>
<dbReference type="CDD" id="cd01741">
    <property type="entry name" value="GATase1_1"/>
    <property type="match status" value="1"/>
</dbReference>
<name>A0A7W6ZSA2_9HYPH</name>
<gene>
    <name evidence="2" type="ORF">GGE60_001782</name>
</gene>
<dbReference type="PANTHER" id="PTHR42695">
    <property type="entry name" value="GLUTAMINE AMIDOTRANSFERASE YLR126C-RELATED"/>
    <property type="match status" value="1"/>
</dbReference>
<dbReference type="InterPro" id="IPR044992">
    <property type="entry name" value="ChyE-like"/>
</dbReference>
<dbReference type="OrthoDB" id="9794816at2"/>
<sequence>MRVAVVENMKNTPLGALGIALEEAGAEIEWFRAWDGEGLPRDAAAYDALVVLGGEQNARDDETHPYLPELARLMRRFEEADKAVLGICLGCQLLARAYEAENLIGTAQEFGWKTVGITEEGRGDPLLSELGEDFTIFQWHSDTFSLPAGAVRLATNAVTGNQAFRIGRATYGTQFHFEANTAVVEGWRAEFKTSIERNEPGWLERYAEIAAQHAPAAEIAGLTIARGWVRTIGIEAKLRDASFSKKSE</sequence>
<keyword evidence="3" id="KW-1185">Reference proteome</keyword>
<proteinExistence type="predicted"/>
<comment type="caution">
    <text evidence="2">The sequence shown here is derived from an EMBL/GenBank/DDBJ whole genome shotgun (WGS) entry which is preliminary data.</text>
</comment>
<evidence type="ECO:0000313" key="2">
    <source>
        <dbReference type="EMBL" id="MBB4567679.1"/>
    </source>
</evidence>
<dbReference type="Pfam" id="PF00117">
    <property type="entry name" value="GATase"/>
    <property type="match status" value="1"/>
</dbReference>
<evidence type="ECO:0000313" key="3">
    <source>
        <dbReference type="Proteomes" id="UP000543836"/>
    </source>
</evidence>
<dbReference type="PROSITE" id="PS51273">
    <property type="entry name" value="GATASE_TYPE_1"/>
    <property type="match status" value="1"/>
</dbReference>
<reference evidence="2 3" key="1">
    <citation type="submission" date="2020-08" db="EMBL/GenBank/DDBJ databases">
        <title>Genomic Encyclopedia of Type Strains, Phase IV (KMG-V): Genome sequencing to study the core and pangenomes of soil and plant-associated prokaryotes.</title>
        <authorList>
            <person name="Whitman W."/>
        </authorList>
    </citation>
    <scope>NUCLEOTIDE SEQUENCE [LARGE SCALE GENOMIC DNA]</scope>
    <source>
        <strain evidence="2 3">SEMIA 492</strain>
    </source>
</reference>
<dbReference type="PANTHER" id="PTHR42695:SF5">
    <property type="entry name" value="GLUTAMINE AMIDOTRANSFERASE YLR126C-RELATED"/>
    <property type="match status" value="1"/>
</dbReference>
<keyword evidence="2" id="KW-0315">Glutamine amidotransferase</keyword>